<accession>A0AAJ6YPH9</accession>
<dbReference type="GO" id="GO:0090090">
    <property type="term" value="P:negative regulation of canonical Wnt signaling pathway"/>
    <property type="evidence" value="ECO:0007669"/>
    <property type="project" value="TreeGrafter"/>
</dbReference>
<dbReference type="AlphaFoldDB" id="A0AAJ6YPH9"/>
<dbReference type="PANTHER" id="PTHR12607">
    <property type="entry name" value="ADENOMATOUS POLYPOSIS COLI PROTEIN FAMILY"/>
    <property type="match status" value="1"/>
</dbReference>
<dbReference type="GO" id="GO:0008017">
    <property type="term" value="F:microtubule binding"/>
    <property type="evidence" value="ECO:0007669"/>
    <property type="project" value="TreeGrafter"/>
</dbReference>
<dbReference type="GO" id="GO:0016342">
    <property type="term" value="C:catenin complex"/>
    <property type="evidence" value="ECO:0007669"/>
    <property type="project" value="TreeGrafter"/>
</dbReference>
<sequence length="700" mass="80847">MSNESSEIKLMNSNDDGEKFDAKYKPWNYPDSSSNTHPNQIRNCCSPIDEIEDLAKEDKNLYTTHNDEVQADKSTFSMLKQNENIDNNSKKSSNRITNSKEMQNDKQVNYLDKSNLRYRINEFESIKQIENYQQEKMAEKLPININSPEIFNKYVETDLDQPMDYTLCYDENKSDEEKKGSATFFPKNGNKIFSIDFLCIEETIEEDKIQTIKPKGGMNKEPTRNKKEMFSNTSRSFKEIFNFFKDRDKKRTAIDNTKISALDGSKLLKNAEIYEQKVEKSPQPQVEHCERDSKLRNDIQCSQQTPLMFSRCSSLGSLNGLEQNSTNDDRSSVISDVSHRTSGIISPSELPDSPAQAIPPNIRLQPKSQANSFVKKKIQIQNDKLKIYQHSIISNDSSLLHQENTCKKSLMTKGSVFEDNITSFKDESTPTKLHSVAASSLSSLTIDDDDDYELINKLTNKEKQSITEEAEIENSIEEPIEESNHLVKPSMEAEKSESESHEIDEDFIREQDDELTDLTSHEEQLLDQCIRRGIAKWTKQSINDIKPFSWDVGLTCRATRAMIISRIRINSDTDIYNHIDDKQENYQGNKLTNNKLNLKQKFQNEIEECKNYNGKYSNEDSDAIESLSNLKETSDQFHKNSYYITYEEHLLDQCIRRGMAKITKRNVNDIKPFSWDAHQICLTTRAMMLHSRDGDFHTSH</sequence>
<dbReference type="GO" id="GO:0008013">
    <property type="term" value="F:beta-catenin binding"/>
    <property type="evidence" value="ECO:0007669"/>
    <property type="project" value="InterPro"/>
</dbReference>
<dbReference type="GO" id="GO:0030877">
    <property type="term" value="C:beta-catenin destruction complex"/>
    <property type="evidence" value="ECO:0007669"/>
    <property type="project" value="TreeGrafter"/>
</dbReference>
<proteinExistence type="predicted"/>
<dbReference type="GO" id="GO:0016477">
    <property type="term" value="P:cell migration"/>
    <property type="evidence" value="ECO:0007669"/>
    <property type="project" value="TreeGrafter"/>
</dbReference>
<feature type="compositionally biased region" description="Basic and acidic residues" evidence="1">
    <location>
        <begin position="491"/>
        <end position="505"/>
    </location>
</feature>
<feature type="compositionally biased region" description="Polar residues" evidence="1">
    <location>
        <begin position="30"/>
        <end position="42"/>
    </location>
</feature>
<feature type="compositionally biased region" description="Acidic residues" evidence="1">
    <location>
        <begin position="468"/>
        <end position="481"/>
    </location>
</feature>
<dbReference type="GeneID" id="105365389"/>
<dbReference type="GO" id="GO:0007026">
    <property type="term" value="P:negative regulation of microtubule depolymerization"/>
    <property type="evidence" value="ECO:0007669"/>
    <property type="project" value="TreeGrafter"/>
</dbReference>
<dbReference type="GO" id="GO:0007389">
    <property type="term" value="P:pattern specification process"/>
    <property type="evidence" value="ECO:0007669"/>
    <property type="project" value="TreeGrafter"/>
</dbReference>
<evidence type="ECO:0000313" key="3">
    <source>
        <dbReference type="RefSeq" id="XP_011501834.1"/>
    </source>
</evidence>
<feature type="region of interest" description="Disordered" evidence="1">
    <location>
        <begin position="81"/>
        <end position="106"/>
    </location>
</feature>
<protein>
    <submittedName>
        <fullName evidence="3">Adenomatous polyposis coli protein-like</fullName>
    </submittedName>
</protein>
<feature type="region of interest" description="Disordered" evidence="1">
    <location>
        <begin position="322"/>
        <end position="358"/>
    </location>
</feature>
<keyword evidence="2" id="KW-1185">Reference proteome</keyword>
<dbReference type="KEGG" id="csol:105365389"/>
<dbReference type="Proteomes" id="UP000695007">
    <property type="component" value="Unplaced"/>
</dbReference>
<dbReference type="RefSeq" id="XP_011501834.1">
    <property type="nucleotide sequence ID" value="XM_011503532.1"/>
</dbReference>
<feature type="region of interest" description="Disordered" evidence="1">
    <location>
        <begin position="1"/>
        <end position="42"/>
    </location>
</feature>
<reference evidence="3" key="1">
    <citation type="submission" date="2025-08" db="UniProtKB">
        <authorList>
            <consortium name="RefSeq"/>
        </authorList>
    </citation>
    <scope>IDENTIFICATION</scope>
</reference>
<organism evidence="2 3">
    <name type="scientific">Ceratosolen solmsi marchali</name>
    <dbReference type="NCBI Taxonomy" id="326594"/>
    <lineage>
        <taxon>Eukaryota</taxon>
        <taxon>Metazoa</taxon>
        <taxon>Ecdysozoa</taxon>
        <taxon>Arthropoda</taxon>
        <taxon>Hexapoda</taxon>
        <taxon>Insecta</taxon>
        <taxon>Pterygota</taxon>
        <taxon>Neoptera</taxon>
        <taxon>Endopterygota</taxon>
        <taxon>Hymenoptera</taxon>
        <taxon>Apocrita</taxon>
        <taxon>Proctotrupomorpha</taxon>
        <taxon>Chalcidoidea</taxon>
        <taxon>Agaonidae</taxon>
        <taxon>Agaoninae</taxon>
        <taxon>Ceratosolen</taxon>
    </lineage>
</organism>
<feature type="compositionally biased region" description="Polar residues" evidence="1">
    <location>
        <begin position="322"/>
        <end position="345"/>
    </location>
</feature>
<evidence type="ECO:0000313" key="2">
    <source>
        <dbReference type="Proteomes" id="UP000695007"/>
    </source>
</evidence>
<dbReference type="GO" id="GO:0005881">
    <property type="term" value="C:cytoplasmic microtubule"/>
    <property type="evidence" value="ECO:0007669"/>
    <property type="project" value="TreeGrafter"/>
</dbReference>
<evidence type="ECO:0000256" key="1">
    <source>
        <dbReference type="SAM" id="MobiDB-lite"/>
    </source>
</evidence>
<dbReference type="GO" id="GO:0007399">
    <property type="term" value="P:nervous system development"/>
    <property type="evidence" value="ECO:0007669"/>
    <property type="project" value="TreeGrafter"/>
</dbReference>
<dbReference type="GO" id="GO:0001708">
    <property type="term" value="P:cell fate specification"/>
    <property type="evidence" value="ECO:0007669"/>
    <property type="project" value="TreeGrafter"/>
</dbReference>
<dbReference type="InterPro" id="IPR026818">
    <property type="entry name" value="Apc_fam"/>
</dbReference>
<dbReference type="PANTHER" id="PTHR12607:SF12">
    <property type="entry name" value="APC-LIKE, ISOFORM A-RELATED"/>
    <property type="match status" value="1"/>
</dbReference>
<gene>
    <name evidence="3" type="primary">LOC105365389</name>
</gene>
<feature type="region of interest" description="Disordered" evidence="1">
    <location>
        <begin position="463"/>
        <end position="505"/>
    </location>
</feature>
<name>A0AAJ6YPH9_9HYME</name>